<dbReference type="AlphaFoldDB" id="A0A0A8YW11"/>
<reference evidence="1" key="2">
    <citation type="journal article" date="2015" name="Data Brief">
        <title>Shoot transcriptome of the giant reed, Arundo donax.</title>
        <authorList>
            <person name="Barrero R.A."/>
            <person name="Guerrero F.D."/>
            <person name="Moolhuijzen P."/>
            <person name="Goolsby J.A."/>
            <person name="Tidwell J."/>
            <person name="Bellgard S.E."/>
            <person name="Bellgard M.I."/>
        </authorList>
    </citation>
    <scope>NUCLEOTIDE SEQUENCE</scope>
    <source>
        <tissue evidence="1">Shoot tissue taken approximately 20 cm above the soil surface</tissue>
    </source>
</reference>
<sequence>MRFAGYKKLHFPSHACSIVYIT</sequence>
<dbReference type="EMBL" id="GBRH01269240">
    <property type="protein sequence ID" value="JAD28655.1"/>
    <property type="molecule type" value="Transcribed_RNA"/>
</dbReference>
<protein>
    <submittedName>
        <fullName evidence="1">Uncharacterized protein</fullName>
    </submittedName>
</protein>
<reference evidence="1" key="1">
    <citation type="submission" date="2014-09" db="EMBL/GenBank/DDBJ databases">
        <authorList>
            <person name="Magalhaes I.L.F."/>
            <person name="Oliveira U."/>
            <person name="Santos F.R."/>
            <person name="Vidigal T.H.D.A."/>
            <person name="Brescovit A.D."/>
            <person name="Santos A.J."/>
        </authorList>
    </citation>
    <scope>NUCLEOTIDE SEQUENCE</scope>
    <source>
        <tissue evidence="1">Shoot tissue taken approximately 20 cm above the soil surface</tissue>
    </source>
</reference>
<evidence type="ECO:0000313" key="1">
    <source>
        <dbReference type="EMBL" id="JAD28655.1"/>
    </source>
</evidence>
<name>A0A0A8YW11_ARUDO</name>
<organism evidence="1">
    <name type="scientific">Arundo donax</name>
    <name type="common">Giant reed</name>
    <name type="synonym">Donax arundinaceus</name>
    <dbReference type="NCBI Taxonomy" id="35708"/>
    <lineage>
        <taxon>Eukaryota</taxon>
        <taxon>Viridiplantae</taxon>
        <taxon>Streptophyta</taxon>
        <taxon>Embryophyta</taxon>
        <taxon>Tracheophyta</taxon>
        <taxon>Spermatophyta</taxon>
        <taxon>Magnoliopsida</taxon>
        <taxon>Liliopsida</taxon>
        <taxon>Poales</taxon>
        <taxon>Poaceae</taxon>
        <taxon>PACMAD clade</taxon>
        <taxon>Arundinoideae</taxon>
        <taxon>Arundineae</taxon>
        <taxon>Arundo</taxon>
    </lineage>
</organism>
<proteinExistence type="predicted"/>
<accession>A0A0A8YW11</accession>